<accession>A0A397NN18</accession>
<protein>
    <submittedName>
        <fullName evidence="1">Uncharacterized protein</fullName>
    </submittedName>
</protein>
<keyword evidence="2" id="KW-1185">Reference proteome</keyword>
<dbReference type="Proteomes" id="UP000266568">
    <property type="component" value="Unassembled WGS sequence"/>
</dbReference>
<sequence>MTSTRTITHTLPHTLPEDADARLVLFAIRRLGAHGLHDACAAHAFVTAFGEAFRRPLVLMRAFMLDVASTAAQPIAIAPCCCARATASEAALLDVLARAETSPEKARLLLADQLGTRAVDGVLASAAAVAAAFADAGRPIQC</sequence>
<reference evidence="1 2" key="1">
    <citation type="submission" date="2018-08" db="EMBL/GenBank/DDBJ databases">
        <title>Genomic Encyclopedia of Type Strains, Phase IV (KMG-IV): sequencing the most valuable type-strain genomes for metagenomic binning, comparative biology and taxonomic classification.</title>
        <authorList>
            <person name="Goeker M."/>
        </authorList>
    </citation>
    <scope>NUCLEOTIDE SEQUENCE [LARGE SCALE GENOMIC DNA]</scope>
    <source>
        <strain evidence="1 2">DSM 25527</strain>
    </source>
</reference>
<dbReference type="InterPro" id="IPR046736">
    <property type="entry name" value="DUF6628"/>
</dbReference>
<evidence type="ECO:0000313" key="1">
    <source>
        <dbReference type="EMBL" id="RIA36647.1"/>
    </source>
</evidence>
<proteinExistence type="predicted"/>
<evidence type="ECO:0000313" key="2">
    <source>
        <dbReference type="Proteomes" id="UP000266568"/>
    </source>
</evidence>
<comment type="caution">
    <text evidence="1">The sequence shown here is derived from an EMBL/GenBank/DDBJ whole genome shotgun (WGS) entry which is preliminary data.</text>
</comment>
<dbReference type="AlphaFoldDB" id="A0A397NN18"/>
<dbReference type="RefSeq" id="WP_119037370.1">
    <property type="nucleotide sequence ID" value="NZ_QXDC01000005.1"/>
</dbReference>
<name>A0A397NN18_9SPHN</name>
<gene>
    <name evidence="1" type="ORF">DFR49_3931</name>
</gene>
<dbReference type="Pfam" id="PF20333">
    <property type="entry name" value="DUF6628"/>
    <property type="match status" value="1"/>
</dbReference>
<dbReference type="EMBL" id="QXDC01000005">
    <property type="protein sequence ID" value="RIA36647.1"/>
    <property type="molecule type" value="Genomic_DNA"/>
</dbReference>
<dbReference type="OrthoDB" id="7410293at2"/>
<organism evidence="1 2">
    <name type="scientific">Hephaestia caeni</name>
    <dbReference type="NCBI Taxonomy" id="645617"/>
    <lineage>
        <taxon>Bacteria</taxon>
        <taxon>Pseudomonadati</taxon>
        <taxon>Pseudomonadota</taxon>
        <taxon>Alphaproteobacteria</taxon>
        <taxon>Sphingomonadales</taxon>
        <taxon>Sphingomonadaceae</taxon>
        <taxon>Hephaestia</taxon>
    </lineage>
</organism>